<dbReference type="Proteomes" id="UP001281761">
    <property type="component" value="Unassembled WGS sequence"/>
</dbReference>
<accession>A0ABQ9YL76</accession>
<proteinExistence type="predicted"/>
<name>A0ABQ9YL76_9EUKA</name>
<evidence type="ECO:0000313" key="2">
    <source>
        <dbReference type="EMBL" id="KAK2964516.1"/>
    </source>
</evidence>
<dbReference type="EMBL" id="JARBJD010000002">
    <property type="protein sequence ID" value="KAK2964516.1"/>
    <property type="molecule type" value="Genomic_DNA"/>
</dbReference>
<keyword evidence="3" id="KW-1185">Reference proteome</keyword>
<evidence type="ECO:0000256" key="1">
    <source>
        <dbReference type="PROSITE-ProRule" id="PRU00023"/>
    </source>
</evidence>
<feature type="repeat" description="ANK" evidence="1">
    <location>
        <begin position="180"/>
        <end position="202"/>
    </location>
</feature>
<evidence type="ECO:0008006" key="4">
    <source>
        <dbReference type="Google" id="ProtNLM"/>
    </source>
</evidence>
<keyword evidence="1" id="KW-0040">ANK repeat</keyword>
<organism evidence="2 3">
    <name type="scientific">Blattamonas nauphoetae</name>
    <dbReference type="NCBI Taxonomy" id="2049346"/>
    <lineage>
        <taxon>Eukaryota</taxon>
        <taxon>Metamonada</taxon>
        <taxon>Preaxostyla</taxon>
        <taxon>Oxymonadida</taxon>
        <taxon>Blattamonas</taxon>
    </lineage>
</organism>
<protein>
    <recommendedName>
        <fullName evidence="4">Ankyrin repeat protein</fullName>
    </recommendedName>
</protein>
<comment type="caution">
    <text evidence="2">The sequence shown here is derived from an EMBL/GenBank/DDBJ whole genome shotgun (WGS) entry which is preliminary data.</text>
</comment>
<sequence length="276" mass="30270">MGCVVSEGKENLVGCLEEDIVVPGDAVHALTDLITKQPLLSNASFALLSALMFEENKGVVIQNVNEALTNDTGPDSAVFDLSPNVIQYICLCFVTINSVRSDIHLLLHHPSPLRLAAVCSLLKTEQWPTHQAPLPRPSSVPTMSRMLLQLRARRSSLASTTLSSTRLCQFGVSSFVYDRNGDLPLHLAASSGQSSIIRMWLDGMLTAPCLMERNRSLRKHFDDQNAEAIILDSDEVDEMALKEIEVGVASFVPIRLAHSDVTTAPTFLLPDPLHRF</sequence>
<dbReference type="PROSITE" id="PS50088">
    <property type="entry name" value="ANK_REPEAT"/>
    <property type="match status" value="1"/>
</dbReference>
<dbReference type="InterPro" id="IPR002110">
    <property type="entry name" value="Ankyrin_rpt"/>
</dbReference>
<reference evidence="2 3" key="1">
    <citation type="journal article" date="2022" name="bioRxiv">
        <title>Genomics of Preaxostyla Flagellates Illuminates Evolutionary Transitions and the Path Towards Mitochondrial Loss.</title>
        <authorList>
            <person name="Novak L.V.F."/>
            <person name="Treitli S.C."/>
            <person name="Pyrih J."/>
            <person name="Halakuc P."/>
            <person name="Pipaliya S.V."/>
            <person name="Vacek V."/>
            <person name="Brzon O."/>
            <person name="Soukal P."/>
            <person name="Eme L."/>
            <person name="Dacks J.B."/>
            <person name="Karnkowska A."/>
            <person name="Elias M."/>
            <person name="Hampl V."/>
        </authorList>
    </citation>
    <scope>NUCLEOTIDE SEQUENCE [LARGE SCALE GENOMIC DNA]</scope>
    <source>
        <strain evidence="2">NAU3</strain>
        <tissue evidence="2">Gut</tissue>
    </source>
</reference>
<evidence type="ECO:0000313" key="3">
    <source>
        <dbReference type="Proteomes" id="UP001281761"/>
    </source>
</evidence>
<dbReference type="PROSITE" id="PS50297">
    <property type="entry name" value="ANK_REP_REGION"/>
    <property type="match status" value="1"/>
</dbReference>
<gene>
    <name evidence="2" type="ORF">BLNAU_432</name>
</gene>